<dbReference type="EMBL" id="CP021965">
    <property type="protein sequence ID" value="AWV34583.1"/>
    <property type="molecule type" value="Genomic_DNA"/>
</dbReference>
<accession>A0AAD0KNG7</accession>
<proteinExistence type="predicted"/>
<protein>
    <submittedName>
        <fullName evidence="1">Uncharacterized protein</fullName>
    </submittedName>
</protein>
<gene>
    <name evidence="1" type="ORF">CD191_19270</name>
</gene>
<evidence type="ECO:0000313" key="1">
    <source>
        <dbReference type="EMBL" id="AWV34583.1"/>
    </source>
</evidence>
<dbReference type="Proteomes" id="UP000249163">
    <property type="component" value="Chromosome"/>
</dbReference>
<evidence type="ECO:0000313" key="2">
    <source>
        <dbReference type="Proteomes" id="UP000249163"/>
    </source>
</evidence>
<sequence>MDDGYFRTQMTLFANISALERGFGPQCSYSPEKSAFGVFFRPIATMRTVRIPKVEYDAFKCHLSPLDASGRANVIQESVAWEFDDGRWLLSDPDDVICEDFGFGARFRTPVQLFPRKVCFRGVFQANNGYAVR</sequence>
<reference evidence="1 2" key="1">
    <citation type="submission" date="2017-06" db="EMBL/GenBank/DDBJ databases">
        <title>Complete genome sequence of Paenibacillus odorifer CBA7130.</title>
        <authorList>
            <person name="Nam Y.-D."/>
            <person name="Kang J."/>
            <person name="Chung W.-H."/>
        </authorList>
    </citation>
    <scope>NUCLEOTIDE SEQUENCE [LARGE SCALE GENOMIC DNA]</scope>
    <source>
        <strain evidence="1 2">CBA7130</strain>
    </source>
</reference>
<organism evidence="1 2">
    <name type="scientific">Paenibacillus odorifer</name>
    <dbReference type="NCBI Taxonomy" id="189426"/>
    <lineage>
        <taxon>Bacteria</taxon>
        <taxon>Bacillati</taxon>
        <taxon>Bacillota</taxon>
        <taxon>Bacilli</taxon>
        <taxon>Bacillales</taxon>
        <taxon>Paenibacillaceae</taxon>
        <taxon>Paenibacillus</taxon>
    </lineage>
</organism>
<name>A0AAD0KNG7_9BACL</name>
<dbReference type="AlphaFoldDB" id="A0AAD0KNG7"/>